<name>A0A3N0BKM6_9MICC</name>
<keyword evidence="5" id="KW-0808">Transferase</keyword>
<dbReference type="PANTHER" id="PTHR43547:SF2">
    <property type="entry name" value="HYBRID SIGNAL TRANSDUCTION HISTIDINE KINASE C"/>
    <property type="match status" value="1"/>
</dbReference>
<accession>A0A3N0BKM6</accession>
<dbReference type="AlphaFoldDB" id="A0A3N0BKM6"/>
<dbReference type="OrthoDB" id="9757990at2"/>
<dbReference type="SUPFAM" id="SSF55874">
    <property type="entry name" value="ATPase domain of HSP90 chaperone/DNA topoisomerase II/histidine kinase"/>
    <property type="match status" value="1"/>
</dbReference>
<dbReference type="InterPro" id="IPR003594">
    <property type="entry name" value="HATPase_dom"/>
</dbReference>
<dbReference type="SMART" id="SM00387">
    <property type="entry name" value="HATPase_c"/>
    <property type="match status" value="1"/>
</dbReference>
<evidence type="ECO:0000259" key="8">
    <source>
        <dbReference type="PROSITE" id="PS50109"/>
    </source>
</evidence>
<dbReference type="Gene3D" id="3.30.565.10">
    <property type="entry name" value="Histidine kinase-like ATPase, C-terminal domain"/>
    <property type="match status" value="1"/>
</dbReference>
<dbReference type="PROSITE" id="PS50109">
    <property type="entry name" value="HIS_KIN"/>
    <property type="match status" value="1"/>
</dbReference>
<keyword evidence="7" id="KW-0902">Two-component regulatory system</keyword>
<dbReference type="InterPro" id="IPR036097">
    <property type="entry name" value="HisK_dim/P_sf"/>
</dbReference>
<evidence type="ECO:0000313" key="9">
    <source>
        <dbReference type="EMBL" id="RNL48886.1"/>
    </source>
</evidence>
<reference evidence="9 10" key="1">
    <citation type="submission" date="2018-10" db="EMBL/GenBank/DDBJ databases">
        <title>Genome sequencing of Arthrobacter oryzae TNB02.</title>
        <authorList>
            <person name="Cho Y.-J."/>
            <person name="Cho A."/>
            <person name="Kim O.-S."/>
        </authorList>
    </citation>
    <scope>NUCLEOTIDE SEQUENCE [LARGE SCALE GENOMIC DNA]</scope>
    <source>
        <strain evidence="9 10">TNB02</strain>
    </source>
</reference>
<gene>
    <name evidence="9" type="ORF">D7003_19720</name>
</gene>
<comment type="caution">
    <text evidence="9">The sequence shown here is derived from an EMBL/GenBank/DDBJ whole genome shotgun (WGS) entry which is preliminary data.</text>
</comment>
<comment type="catalytic activity">
    <reaction evidence="1">
        <text>ATP + protein L-histidine = ADP + protein N-phospho-L-histidine.</text>
        <dbReference type="EC" id="2.7.13.3"/>
    </reaction>
</comment>
<comment type="subcellular location">
    <subcellularLocation>
        <location evidence="2">Cell membrane</location>
    </subcellularLocation>
</comment>
<dbReference type="Proteomes" id="UP000273807">
    <property type="component" value="Unassembled WGS sequence"/>
</dbReference>
<dbReference type="Pfam" id="PF00512">
    <property type="entry name" value="HisKA"/>
    <property type="match status" value="1"/>
</dbReference>
<dbReference type="PRINTS" id="PR00344">
    <property type="entry name" value="BCTRLSENSOR"/>
</dbReference>
<dbReference type="Pfam" id="PF02518">
    <property type="entry name" value="HATPase_c"/>
    <property type="match status" value="1"/>
</dbReference>
<evidence type="ECO:0000256" key="1">
    <source>
        <dbReference type="ARBA" id="ARBA00000085"/>
    </source>
</evidence>
<evidence type="ECO:0000256" key="4">
    <source>
        <dbReference type="ARBA" id="ARBA00022553"/>
    </source>
</evidence>
<keyword evidence="6 9" id="KW-0418">Kinase</keyword>
<evidence type="ECO:0000256" key="5">
    <source>
        <dbReference type="ARBA" id="ARBA00022679"/>
    </source>
</evidence>
<dbReference type="InterPro" id="IPR005467">
    <property type="entry name" value="His_kinase_dom"/>
</dbReference>
<dbReference type="CDD" id="cd00075">
    <property type="entry name" value="HATPase"/>
    <property type="match status" value="1"/>
</dbReference>
<protein>
    <recommendedName>
        <fullName evidence="3">histidine kinase</fullName>
        <ecNumber evidence="3">2.7.13.3</ecNumber>
    </recommendedName>
</protein>
<dbReference type="FunFam" id="3.30.565.10:FF:000006">
    <property type="entry name" value="Sensor histidine kinase WalK"/>
    <property type="match status" value="1"/>
</dbReference>
<evidence type="ECO:0000256" key="7">
    <source>
        <dbReference type="ARBA" id="ARBA00023012"/>
    </source>
</evidence>
<evidence type="ECO:0000256" key="2">
    <source>
        <dbReference type="ARBA" id="ARBA00004236"/>
    </source>
</evidence>
<dbReference type="InterPro" id="IPR036890">
    <property type="entry name" value="HATPase_C_sf"/>
</dbReference>
<dbReference type="EC" id="2.7.13.3" evidence="3"/>
<organism evidence="9 10">
    <name type="scientific">Arthrobacter oryzae</name>
    <dbReference type="NCBI Taxonomy" id="409290"/>
    <lineage>
        <taxon>Bacteria</taxon>
        <taxon>Bacillati</taxon>
        <taxon>Actinomycetota</taxon>
        <taxon>Actinomycetes</taxon>
        <taxon>Micrococcales</taxon>
        <taxon>Micrococcaceae</taxon>
        <taxon>Arthrobacter</taxon>
    </lineage>
</organism>
<dbReference type="GO" id="GO:0005886">
    <property type="term" value="C:plasma membrane"/>
    <property type="evidence" value="ECO:0007669"/>
    <property type="project" value="UniProtKB-SubCell"/>
</dbReference>
<dbReference type="SMART" id="SM00388">
    <property type="entry name" value="HisKA"/>
    <property type="match status" value="1"/>
</dbReference>
<evidence type="ECO:0000256" key="3">
    <source>
        <dbReference type="ARBA" id="ARBA00012438"/>
    </source>
</evidence>
<dbReference type="CDD" id="cd00082">
    <property type="entry name" value="HisKA"/>
    <property type="match status" value="1"/>
</dbReference>
<sequence length="392" mass="41482">MVAAYAAVSPDGWSGLLESGRGQWSLGLQATLLLASFLIPWQRLAPSAPLVLPVLDLIAIGLTADHSGGLQDSALLLVLPVIWIAASRLNTAASLSISFLGAFLPRLPWILEGGAGTVPDRVAEAVLVPLMMLAVAFVIRCVRITSADLAQDRDGIRPAGHEDAAETTEDLLPTVAHELRTPLTSIIGNLDLVLAEAEDLPARTVRRLEVAERNAERLLALVADLLLSSNSALHVLPRRTDLAAIVATSLSSAQAHALKGQVTLSTDLAAPLWAQVDPLRFSQALDNLVSNAIKYSPDGGSVTVSASIANGWVRIHVKDTGMGMRYADATRVFTRFYRSPTVRETTIPGAGLGLAITKTIVERHGGSISCRSVPGRGSTFTVKLPAFVPQTT</sequence>
<dbReference type="EMBL" id="RBED01000148">
    <property type="protein sequence ID" value="RNL48886.1"/>
    <property type="molecule type" value="Genomic_DNA"/>
</dbReference>
<dbReference type="GO" id="GO:0000155">
    <property type="term" value="F:phosphorelay sensor kinase activity"/>
    <property type="evidence" value="ECO:0007669"/>
    <property type="project" value="InterPro"/>
</dbReference>
<dbReference type="PANTHER" id="PTHR43547">
    <property type="entry name" value="TWO-COMPONENT HISTIDINE KINASE"/>
    <property type="match status" value="1"/>
</dbReference>
<dbReference type="InterPro" id="IPR003661">
    <property type="entry name" value="HisK_dim/P_dom"/>
</dbReference>
<keyword evidence="10" id="KW-1185">Reference proteome</keyword>
<dbReference type="InterPro" id="IPR004358">
    <property type="entry name" value="Sig_transdc_His_kin-like_C"/>
</dbReference>
<dbReference type="Gene3D" id="1.10.287.130">
    <property type="match status" value="1"/>
</dbReference>
<dbReference type="SUPFAM" id="SSF47384">
    <property type="entry name" value="Homodimeric domain of signal transducing histidine kinase"/>
    <property type="match status" value="1"/>
</dbReference>
<evidence type="ECO:0000256" key="6">
    <source>
        <dbReference type="ARBA" id="ARBA00022777"/>
    </source>
</evidence>
<proteinExistence type="predicted"/>
<evidence type="ECO:0000313" key="10">
    <source>
        <dbReference type="Proteomes" id="UP000273807"/>
    </source>
</evidence>
<keyword evidence="4" id="KW-0597">Phosphoprotein</keyword>
<feature type="domain" description="Histidine kinase" evidence="8">
    <location>
        <begin position="174"/>
        <end position="388"/>
    </location>
</feature>